<feature type="region of interest" description="Disordered" evidence="6">
    <location>
        <begin position="24"/>
        <end position="68"/>
    </location>
</feature>
<keyword evidence="5" id="KW-0067">ATP-binding</keyword>
<comment type="caution">
    <text evidence="8">The sequence shown here is derived from an EMBL/GenBank/DDBJ whole genome shotgun (WGS) entry which is preliminary data.</text>
</comment>
<evidence type="ECO:0000313" key="9">
    <source>
        <dbReference type="Proteomes" id="UP000786811"/>
    </source>
</evidence>
<evidence type="ECO:0000313" key="8">
    <source>
        <dbReference type="EMBL" id="CAG5075245.1"/>
    </source>
</evidence>
<dbReference type="GO" id="GO:0004674">
    <property type="term" value="F:protein serine/threonine kinase activity"/>
    <property type="evidence" value="ECO:0007669"/>
    <property type="project" value="UniProtKB-KW"/>
</dbReference>
<dbReference type="OrthoDB" id="162894at2759"/>
<organism evidence="8 9">
    <name type="scientific">Cotesia congregata</name>
    <name type="common">Parasitoid wasp</name>
    <name type="synonym">Apanteles congregatus</name>
    <dbReference type="NCBI Taxonomy" id="51543"/>
    <lineage>
        <taxon>Eukaryota</taxon>
        <taxon>Metazoa</taxon>
        <taxon>Ecdysozoa</taxon>
        <taxon>Arthropoda</taxon>
        <taxon>Hexapoda</taxon>
        <taxon>Insecta</taxon>
        <taxon>Pterygota</taxon>
        <taxon>Neoptera</taxon>
        <taxon>Endopterygota</taxon>
        <taxon>Hymenoptera</taxon>
        <taxon>Apocrita</taxon>
        <taxon>Ichneumonoidea</taxon>
        <taxon>Braconidae</taxon>
        <taxon>Microgastrinae</taxon>
        <taxon>Cotesia</taxon>
    </lineage>
</organism>
<keyword evidence="1" id="KW-0723">Serine/threonine-protein kinase</keyword>
<evidence type="ECO:0000259" key="7">
    <source>
        <dbReference type="PROSITE" id="PS51285"/>
    </source>
</evidence>
<sequence>MVPEFLRLSHGRIVETSSAAAAAAAAGERSPQGVSPIKTPAGSLQNANFTPYRTPKSVRRGEDKSDSRILGTPDYLVPELLRKQGHGAARDIPWPEGDEILGKHAFQAIDSLLTLDHKERPTAKEVRKMEFLSEFPWDKPEEAVPPFVPKPDDNWDTCYFQAQNIMQHLNVSSCES</sequence>
<keyword evidence="3" id="KW-0547">Nucleotide-binding</keyword>
<proteinExistence type="predicted"/>
<feature type="domain" description="AGC-kinase C-terminal" evidence="7">
    <location>
        <begin position="133"/>
        <end position="176"/>
    </location>
</feature>
<reference evidence="8" key="1">
    <citation type="submission" date="2021-04" db="EMBL/GenBank/DDBJ databases">
        <authorList>
            <person name="Chebbi M.A.C M."/>
        </authorList>
    </citation>
    <scope>NUCLEOTIDE SEQUENCE</scope>
</reference>
<dbReference type="EMBL" id="CAJNRD030001116">
    <property type="protein sequence ID" value="CAG5075245.1"/>
    <property type="molecule type" value="Genomic_DNA"/>
</dbReference>
<dbReference type="PROSITE" id="PS51285">
    <property type="entry name" value="AGC_KINASE_CTER"/>
    <property type="match status" value="1"/>
</dbReference>
<keyword evidence="4 8" id="KW-0418">Kinase</keyword>
<evidence type="ECO:0000256" key="2">
    <source>
        <dbReference type="ARBA" id="ARBA00022679"/>
    </source>
</evidence>
<gene>
    <name evidence="8" type="ORF">HICCMSTLAB_LOCUS1399</name>
</gene>
<keyword evidence="9" id="KW-1185">Reference proteome</keyword>
<keyword evidence="2" id="KW-0808">Transferase</keyword>
<dbReference type="AlphaFoldDB" id="A0A8J2H018"/>
<dbReference type="InterPro" id="IPR000961">
    <property type="entry name" value="AGC-kinase_C"/>
</dbReference>
<feature type="compositionally biased region" description="Polar residues" evidence="6">
    <location>
        <begin position="42"/>
        <end position="51"/>
    </location>
</feature>
<dbReference type="InterPro" id="IPR011009">
    <property type="entry name" value="Kinase-like_dom_sf"/>
</dbReference>
<evidence type="ECO:0000256" key="1">
    <source>
        <dbReference type="ARBA" id="ARBA00022527"/>
    </source>
</evidence>
<dbReference type="SUPFAM" id="SSF56112">
    <property type="entry name" value="Protein kinase-like (PK-like)"/>
    <property type="match status" value="1"/>
</dbReference>
<dbReference type="Proteomes" id="UP000786811">
    <property type="component" value="Unassembled WGS sequence"/>
</dbReference>
<name>A0A8J2H018_COTCN</name>
<evidence type="ECO:0000256" key="6">
    <source>
        <dbReference type="SAM" id="MobiDB-lite"/>
    </source>
</evidence>
<evidence type="ECO:0000256" key="5">
    <source>
        <dbReference type="ARBA" id="ARBA00022840"/>
    </source>
</evidence>
<evidence type="ECO:0000256" key="4">
    <source>
        <dbReference type="ARBA" id="ARBA00022777"/>
    </source>
</evidence>
<protein>
    <submittedName>
        <fullName evidence="8">Similar to MASTL: Serine/threonine-protein kinase greatwall (Homo sapiens)</fullName>
    </submittedName>
</protein>
<dbReference type="GO" id="GO:0005524">
    <property type="term" value="F:ATP binding"/>
    <property type="evidence" value="ECO:0007669"/>
    <property type="project" value="UniProtKB-KW"/>
</dbReference>
<evidence type="ECO:0000256" key="3">
    <source>
        <dbReference type="ARBA" id="ARBA00022741"/>
    </source>
</evidence>
<accession>A0A8J2H018</accession>